<reference evidence="11 12" key="1">
    <citation type="submission" date="2019-07" db="EMBL/GenBank/DDBJ databases">
        <title>De Novo Assembly of kiwifruit Actinidia rufa.</title>
        <authorList>
            <person name="Sugita-Konishi S."/>
            <person name="Sato K."/>
            <person name="Mori E."/>
            <person name="Abe Y."/>
            <person name="Kisaki G."/>
            <person name="Hamano K."/>
            <person name="Suezawa K."/>
            <person name="Otani M."/>
            <person name="Fukuda T."/>
            <person name="Manabe T."/>
            <person name="Gomi K."/>
            <person name="Tabuchi M."/>
            <person name="Akimitsu K."/>
            <person name="Kataoka I."/>
        </authorList>
    </citation>
    <scope>NUCLEOTIDE SEQUENCE [LARGE SCALE GENOMIC DNA]</scope>
    <source>
        <strain evidence="12">cv. Fuchu</strain>
    </source>
</reference>
<dbReference type="InterPro" id="IPR020966">
    <property type="entry name" value="ALMT"/>
</dbReference>
<evidence type="ECO:0000256" key="4">
    <source>
        <dbReference type="ARBA" id="ARBA00022692"/>
    </source>
</evidence>
<evidence type="ECO:0000256" key="1">
    <source>
        <dbReference type="ARBA" id="ARBA00004141"/>
    </source>
</evidence>
<proteinExistence type="inferred from homology"/>
<gene>
    <name evidence="11" type="ORF">Acr_08g0014760</name>
</gene>
<comment type="caution">
    <text evidence="11">The sequence shown here is derived from an EMBL/GenBank/DDBJ whole genome shotgun (WGS) entry which is preliminary data.</text>
</comment>
<keyword evidence="6" id="KW-0406">Ion transport</keyword>
<dbReference type="OrthoDB" id="1752380at2759"/>
<evidence type="ECO:0000256" key="8">
    <source>
        <dbReference type="ARBA" id="ARBA00023303"/>
    </source>
</evidence>
<evidence type="ECO:0000256" key="2">
    <source>
        <dbReference type="ARBA" id="ARBA00007079"/>
    </source>
</evidence>
<keyword evidence="8" id="KW-0407">Ion channel</keyword>
<feature type="transmembrane region" description="Helical" evidence="10">
    <location>
        <begin position="261"/>
        <end position="280"/>
    </location>
</feature>
<dbReference type="EMBL" id="BJWL01000008">
    <property type="protein sequence ID" value="GFY93080.1"/>
    <property type="molecule type" value="Genomic_DNA"/>
</dbReference>
<feature type="region of interest" description="Disordered" evidence="9">
    <location>
        <begin position="1"/>
        <end position="27"/>
    </location>
</feature>
<evidence type="ECO:0000256" key="3">
    <source>
        <dbReference type="ARBA" id="ARBA00022448"/>
    </source>
</evidence>
<dbReference type="AlphaFoldDB" id="A0A7J0F319"/>
<dbReference type="GO" id="GO:0015743">
    <property type="term" value="P:malate transport"/>
    <property type="evidence" value="ECO:0007669"/>
    <property type="project" value="InterPro"/>
</dbReference>
<dbReference type="GO" id="GO:0016020">
    <property type="term" value="C:membrane"/>
    <property type="evidence" value="ECO:0007669"/>
    <property type="project" value="UniProtKB-SubCell"/>
</dbReference>
<keyword evidence="3" id="KW-0813">Transport</keyword>
<dbReference type="Proteomes" id="UP000585474">
    <property type="component" value="Unassembled WGS sequence"/>
</dbReference>
<feature type="transmembrane region" description="Helical" evidence="10">
    <location>
        <begin position="169"/>
        <end position="191"/>
    </location>
</feature>
<dbReference type="PANTHER" id="PTHR31086">
    <property type="entry name" value="ALUMINUM-ACTIVATED MALATE TRANSPORTER 10"/>
    <property type="match status" value="1"/>
</dbReference>
<name>A0A7J0F319_9ERIC</name>
<comment type="similarity">
    <text evidence="2">Belongs to the aromatic acid exporter (TC 2.A.85) family.</text>
</comment>
<dbReference type="GO" id="GO:0034220">
    <property type="term" value="P:monoatomic ion transmembrane transport"/>
    <property type="evidence" value="ECO:0007669"/>
    <property type="project" value="UniProtKB-KW"/>
</dbReference>
<evidence type="ECO:0000256" key="10">
    <source>
        <dbReference type="SAM" id="Phobius"/>
    </source>
</evidence>
<feature type="compositionally biased region" description="Polar residues" evidence="9">
    <location>
        <begin position="10"/>
        <end position="27"/>
    </location>
</feature>
<evidence type="ECO:0000256" key="6">
    <source>
        <dbReference type="ARBA" id="ARBA00023065"/>
    </source>
</evidence>
<sequence length="282" mass="31583">MIKPHDISHNKQNSLGIVSPHKQQNTPKSLNDLVQASILPAIPEINTNLDDKPKRKQRSIEEIFGIPKSVKSKKGGRKSKQRCVVFRSDMAAAALSVSTDGINNRNRILLSESKAAWSVTKSWELITWGCCKLKFKELGAGYSSLSHSVWCPYLGIELTRSLRLPAQRLCTIFLGGAMCIVISIFVCSVWAGQDLRNLVASNSEKIANSQKANTIVQNLREIFNYLLGAKKDWCWRGGVAPRISGQNSSDARSAMFSMEFLLGWLWLWISDVWVVCSWVSNW</sequence>
<organism evidence="11 12">
    <name type="scientific">Actinidia rufa</name>
    <dbReference type="NCBI Taxonomy" id="165716"/>
    <lineage>
        <taxon>Eukaryota</taxon>
        <taxon>Viridiplantae</taxon>
        <taxon>Streptophyta</taxon>
        <taxon>Embryophyta</taxon>
        <taxon>Tracheophyta</taxon>
        <taxon>Spermatophyta</taxon>
        <taxon>Magnoliopsida</taxon>
        <taxon>eudicotyledons</taxon>
        <taxon>Gunneridae</taxon>
        <taxon>Pentapetalae</taxon>
        <taxon>asterids</taxon>
        <taxon>Ericales</taxon>
        <taxon>Actinidiaceae</taxon>
        <taxon>Actinidia</taxon>
    </lineage>
</organism>
<comment type="subcellular location">
    <subcellularLocation>
        <location evidence="1">Membrane</location>
        <topology evidence="1">Multi-pass membrane protein</topology>
    </subcellularLocation>
</comment>
<evidence type="ECO:0000313" key="11">
    <source>
        <dbReference type="EMBL" id="GFY93080.1"/>
    </source>
</evidence>
<evidence type="ECO:0000256" key="9">
    <source>
        <dbReference type="SAM" id="MobiDB-lite"/>
    </source>
</evidence>
<evidence type="ECO:0000313" key="12">
    <source>
        <dbReference type="Proteomes" id="UP000585474"/>
    </source>
</evidence>
<protein>
    <submittedName>
        <fullName evidence="11">Uncharacterized protein</fullName>
    </submittedName>
</protein>
<keyword evidence="5 10" id="KW-1133">Transmembrane helix</keyword>
<keyword evidence="7 10" id="KW-0472">Membrane</keyword>
<dbReference type="Pfam" id="PF11744">
    <property type="entry name" value="ALMT"/>
    <property type="match status" value="1"/>
</dbReference>
<evidence type="ECO:0000256" key="7">
    <source>
        <dbReference type="ARBA" id="ARBA00023136"/>
    </source>
</evidence>
<evidence type="ECO:0000256" key="5">
    <source>
        <dbReference type="ARBA" id="ARBA00022989"/>
    </source>
</evidence>
<accession>A0A7J0F319</accession>
<keyword evidence="12" id="KW-1185">Reference proteome</keyword>
<keyword evidence="4 10" id="KW-0812">Transmembrane</keyword>